<comment type="caution">
    <text evidence="2">The sequence shown here is derived from an EMBL/GenBank/DDBJ whole genome shotgun (WGS) entry which is preliminary data.</text>
</comment>
<evidence type="ECO:0000313" key="2">
    <source>
        <dbReference type="EMBL" id="KAF7722431.1"/>
    </source>
</evidence>
<dbReference type="OrthoDB" id="2363105at2759"/>
<dbReference type="Proteomes" id="UP000605846">
    <property type="component" value="Unassembled WGS sequence"/>
</dbReference>
<sequence>MAFRHNHQGSKRKLDCTDELEESTTLKRLNDVDKLFDPSASQSSPQNELPPITYASPDYRPPPRQDALWLQPIHAPTAPTVMEEDSTDEDDAPVLLTPLGSQGNQLKPILEQGWHGIIHQQQWQ</sequence>
<feature type="region of interest" description="Disordered" evidence="1">
    <location>
        <begin position="81"/>
        <end position="100"/>
    </location>
</feature>
<protein>
    <submittedName>
        <fullName evidence="2">Uncharacterized protein</fullName>
    </submittedName>
</protein>
<dbReference type="AlphaFoldDB" id="A0A8H7BMS3"/>
<dbReference type="EMBL" id="JABAYA010000195">
    <property type="protein sequence ID" value="KAF7722431.1"/>
    <property type="molecule type" value="Genomic_DNA"/>
</dbReference>
<feature type="compositionally biased region" description="Acidic residues" evidence="1">
    <location>
        <begin position="82"/>
        <end position="92"/>
    </location>
</feature>
<organism evidence="2 3">
    <name type="scientific">Apophysomyces ossiformis</name>
    <dbReference type="NCBI Taxonomy" id="679940"/>
    <lineage>
        <taxon>Eukaryota</taxon>
        <taxon>Fungi</taxon>
        <taxon>Fungi incertae sedis</taxon>
        <taxon>Mucoromycota</taxon>
        <taxon>Mucoromycotina</taxon>
        <taxon>Mucoromycetes</taxon>
        <taxon>Mucorales</taxon>
        <taxon>Mucorineae</taxon>
        <taxon>Mucoraceae</taxon>
        <taxon>Apophysomyces</taxon>
    </lineage>
</organism>
<accession>A0A8H7BMS3</accession>
<keyword evidence="3" id="KW-1185">Reference proteome</keyword>
<evidence type="ECO:0000313" key="3">
    <source>
        <dbReference type="Proteomes" id="UP000605846"/>
    </source>
</evidence>
<feature type="compositionally biased region" description="Basic residues" evidence="1">
    <location>
        <begin position="1"/>
        <end position="11"/>
    </location>
</feature>
<feature type="region of interest" description="Disordered" evidence="1">
    <location>
        <begin position="1"/>
        <end position="66"/>
    </location>
</feature>
<proteinExistence type="predicted"/>
<feature type="compositionally biased region" description="Basic and acidic residues" evidence="1">
    <location>
        <begin position="24"/>
        <end position="36"/>
    </location>
</feature>
<reference evidence="2" key="1">
    <citation type="submission" date="2020-01" db="EMBL/GenBank/DDBJ databases">
        <title>Genome Sequencing of Three Apophysomyces-Like Fungal Strains Confirms a Novel Fungal Genus in the Mucoromycota with divergent Burkholderia-like Endosymbiotic Bacteria.</title>
        <authorList>
            <person name="Stajich J.E."/>
            <person name="Macias A.M."/>
            <person name="Carter-House D."/>
            <person name="Lovett B."/>
            <person name="Kasson L.R."/>
            <person name="Berry K."/>
            <person name="Grigoriev I."/>
            <person name="Chang Y."/>
            <person name="Spatafora J."/>
            <person name="Kasson M.T."/>
        </authorList>
    </citation>
    <scope>NUCLEOTIDE SEQUENCE</scope>
    <source>
        <strain evidence="2">NRRL A-21654</strain>
    </source>
</reference>
<name>A0A8H7BMS3_9FUNG</name>
<gene>
    <name evidence="2" type="ORF">EC973_003133</name>
</gene>
<evidence type="ECO:0000256" key="1">
    <source>
        <dbReference type="SAM" id="MobiDB-lite"/>
    </source>
</evidence>